<keyword evidence="5" id="KW-0539">Nucleus</keyword>
<keyword evidence="4 5" id="KW-0239">DNA-directed DNA polymerase</keyword>
<evidence type="ECO:0000256" key="4">
    <source>
        <dbReference type="ARBA" id="ARBA00022932"/>
    </source>
</evidence>
<feature type="region of interest" description="Disordered" evidence="7">
    <location>
        <begin position="204"/>
        <end position="229"/>
    </location>
</feature>
<evidence type="ECO:0000256" key="7">
    <source>
        <dbReference type="SAM" id="MobiDB-lite"/>
    </source>
</evidence>
<feature type="compositionally biased region" description="Low complexity" evidence="7">
    <location>
        <begin position="28"/>
        <end position="42"/>
    </location>
</feature>
<dbReference type="Gene3D" id="3.90.1600.10">
    <property type="entry name" value="Palm domain of DNA polymerase"/>
    <property type="match status" value="1"/>
</dbReference>
<evidence type="ECO:0000313" key="10">
    <source>
        <dbReference type="Proteomes" id="UP000030747"/>
    </source>
</evidence>
<accession>U6KLW3</accession>
<dbReference type="GO" id="GO:0008310">
    <property type="term" value="F:single-stranded DNA 3'-5' DNA exonuclease activity"/>
    <property type="evidence" value="ECO:0007669"/>
    <property type="project" value="TreeGrafter"/>
</dbReference>
<dbReference type="AlphaFoldDB" id="U6KLW3"/>
<dbReference type="GO" id="GO:0003887">
    <property type="term" value="F:DNA-directed DNA polymerase activity"/>
    <property type="evidence" value="ECO:0007669"/>
    <property type="project" value="UniProtKB-KW"/>
</dbReference>
<keyword evidence="5" id="KW-0235">DNA replication</keyword>
<keyword evidence="6" id="KW-0175">Coiled coil</keyword>
<keyword evidence="2 5" id="KW-0808">Transferase</keyword>
<feature type="compositionally biased region" description="Low complexity" evidence="7">
    <location>
        <begin position="730"/>
        <end position="749"/>
    </location>
</feature>
<evidence type="ECO:0000256" key="5">
    <source>
        <dbReference type="RuleBase" id="RU365029"/>
    </source>
</evidence>
<dbReference type="GO" id="GO:0006287">
    <property type="term" value="P:base-excision repair, gap-filling"/>
    <property type="evidence" value="ECO:0007669"/>
    <property type="project" value="TreeGrafter"/>
</dbReference>
<dbReference type="GO" id="GO:0008622">
    <property type="term" value="C:epsilon DNA polymerase complex"/>
    <property type="evidence" value="ECO:0007669"/>
    <property type="project" value="InterPro"/>
</dbReference>
<dbReference type="GO" id="GO:0051539">
    <property type="term" value="F:4 iron, 4 sulfur cluster binding"/>
    <property type="evidence" value="ECO:0007669"/>
    <property type="project" value="UniProtKB-KW"/>
</dbReference>
<dbReference type="EMBL" id="HG674135">
    <property type="protein sequence ID" value="CDJ39092.1"/>
    <property type="molecule type" value="Genomic_DNA"/>
</dbReference>
<dbReference type="EC" id="2.7.7.7" evidence="5"/>
<keyword evidence="5" id="KW-0863">Zinc-finger</keyword>
<reference evidence="9" key="1">
    <citation type="submission" date="2013-10" db="EMBL/GenBank/DDBJ databases">
        <title>Genomic analysis of the causative agents of coccidiosis in chickens.</title>
        <authorList>
            <person name="Reid A.J."/>
            <person name="Blake D."/>
            <person name="Billington K."/>
            <person name="Browne H."/>
            <person name="Dunn M."/>
            <person name="Hung S."/>
            <person name="Kawahara F."/>
            <person name="Miranda-Saavedra D."/>
            <person name="Mourier T."/>
            <person name="Nagra H."/>
            <person name="Otto T.D."/>
            <person name="Rawlings N."/>
            <person name="Sanchez A."/>
            <person name="Sanders M."/>
            <person name="Subramaniam C."/>
            <person name="Tay Y."/>
            <person name="Dear P."/>
            <person name="Doerig C."/>
            <person name="Gruber A."/>
            <person name="Parkinson J."/>
            <person name="Shirley M."/>
            <person name="Wan K.L."/>
            <person name="Berriman M."/>
            <person name="Tomley F."/>
            <person name="Pain A."/>
        </authorList>
    </citation>
    <scope>NUCLEOTIDE SEQUENCE [LARGE SCALE GENOMIC DNA]</scope>
    <source>
        <strain evidence="9">Houghton</strain>
    </source>
</reference>
<name>U6KLW3_EIMTE</name>
<dbReference type="SUPFAM" id="SSF56672">
    <property type="entry name" value="DNA/RNA polymerases"/>
    <property type="match status" value="1"/>
</dbReference>
<dbReference type="GO" id="GO:0000166">
    <property type="term" value="F:nucleotide binding"/>
    <property type="evidence" value="ECO:0007669"/>
    <property type="project" value="InterPro"/>
</dbReference>
<keyword evidence="5" id="KW-0862">Zinc</keyword>
<comment type="subcellular location">
    <subcellularLocation>
        <location evidence="5">Nucleus</location>
    </subcellularLocation>
</comment>
<dbReference type="GO" id="GO:0045004">
    <property type="term" value="P:DNA replication proofreading"/>
    <property type="evidence" value="ECO:0007669"/>
    <property type="project" value="TreeGrafter"/>
</dbReference>
<dbReference type="VEuPathDB" id="ToxoDB:ETH2_1154800"/>
<dbReference type="InterPro" id="IPR043502">
    <property type="entry name" value="DNA/RNA_pol_sf"/>
</dbReference>
<keyword evidence="10" id="KW-1185">Reference proteome</keyword>
<feature type="compositionally biased region" description="Low complexity" evidence="7">
    <location>
        <begin position="52"/>
        <end position="73"/>
    </location>
</feature>
<evidence type="ECO:0000256" key="1">
    <source>
        <dbReference type="ARBA" id="ARBA00005755"/>
    </source>
</evidence>
<dbReference type="InterPro" id="IPR012337">
    <property type="entry name" value="RNaseH-like_sf"/>
</dbReference>
<comment type="similarity">
    <text evidence="1 5">Belongs to the DNA polymerase type-B family.</text>
</comment>
<dbReference type="RefSeq" id="XP_013229847.1">
    <property type="nucleotide sequence ID" value="XM_013374393.1"/>
</dbReference>
<feature type="region of interest" description="Disordered" evidence="7">
    <location>
        <begin position="1"/>
        <end position="73"/>
    </location>
</feature>
<comment type="cofactor">
    <cofactor evidence="5">
        <name>[4Fe-4S] cluster</name>
        <dbReference type="ChEBI" id="CHEBI:49883"/>
    </cofactor>
</comment>
<keyword evidence="5" id="KW-0411">Iron-sulfur</keyword>
<keyword evidence="5" id="KW-0238">DNA-binding</keyword>
<dbReference type="GO" id="GO:0006297">
    <property type="term" value="P:nucleotide-excision repair, DNA gap filling"/>
    <property type="evidence" value="ECO:0007669"/>
    <property type="project" value="TreeGrafter"/>
</dbReference>
<gene>
    <name evidence="9" type="ORF">ETH_00000295</name>
</gene>
<dbReference type="InterPro" id="IPR023211">
    <property type="entry name" value="DNA_pol_palm_dom_sf"/>
</dbReference>
<feature type="compositionally biased region" description="Low complexity" evidence="7">
    <location>
        <begin position="209"/>
        <end position="221"/>
    </location>
</feature>
<dbReference type="VEuPathDB" id="ToxoDB:ETH_00000295"/>
<dbReference type="GO" id="GO:0008270">
    <property type="term" value="F:zinc ion binding"/>
    <property type="evidence" value="ECO:0007669"/>
    <property type="project" value="UniProtKB-KW"/>
</dbReference>
<keyword evidence="5" id="KW-0004">4Fe-4S</keyword>
<feature type="region of interest" description="Disordered" evidence="7">
    <location>
        <begin position="730"/>
        <end position="786"/>
    </location>
</feature>
<feature type="compositionally biased region" description="Acidic residues" evidence="7">
    <location>
        <begin position="752"/>
        <end position="769"/>
    </location>
</feature>
<reference evidence="9" key="2">
    <citation type="submission" date="2013-10" db="EMBL/GenBank/DDBJ databases">
        <authorList>
            <person name="Aslett M."/>
        </authorList>
    </citation>
    <scope>NUCLEOTIDE SEQUENCE [LARGE SCALE GENOMIC DNA]</scope>
    <source>
        <strain evidence="9">Houghton</strain>
    </source>
</reference>
<keyword evidence="3 5" id="KW-0548">Nucleotidyltransferase</keyword>
<evidence type="ECO:0000256" key="2">
    <source>
        <dbReference type="ARBA" id="ARBA00022679"/>
    </source>
</evidence>
<evidence type="ECO:0000256" key="6">
    <source>
        <dbReference type="SAM" id="Coils"/>
    </source>
</evidence>
<evidence type="ECO:0000259" key="8">
    <source>
        <dbReference type="Pfam" id="PF03104"/>
    </source>
</evidence>
<sequence length="926" mass="101314">MRRWGPPGGPSGVPPGSRAHAVGPARNSSSSSSGAHAGSSSSMDVEDLGGLPQQRQQQPPRAQRVAAAAAEAAAEAAAAAAEAEAAAAAAAEASSSSSSAASRPSSLESRFGVEVWQGGGRRVGYLYNISQTSVAVAASREQQQTFSDAFGVLNRKRDFLKLSFPTVKDLVDARLEIHRILRESAREKGRRELLHRRRFVAEGEETEGDTAAAAAASAADGSSRDRDPQEDALGLIDDLYEADVLYITRCCIDLDIRCGRWYSISRQKPDVTEPLKLEALEDLSAAASLSVLAFDIECFKLPLQFPEAARDPLLLLSLVFNGQGYLLLNCCCVAAAAPCFGFAPRPELRGPGDFVVFNELSEKLLLQRFLQLLLKLKPHILVTYNGDDFDLPYLIKRAQVLGVDFLGTLGLQQKELGGPVVGIGPLIHLDAFKWVERDSYLPQGSRTLKTVCKAKLGFNPVEVDPEDMVPMAQNDPQRLCVYSVSDAVATFLLYEKFIHSFILALSSIIPMAPESVLRQGSGTLCESLLMAEATKRRILIPNKHKSSLVEFFKDPQTLKQHLVFEQSYVGGTVESLRCGLYRSDLKESFAMDSSKLDLLLQLAEPCLQHFLADAAGGGGLAAAAVANAAATVADIKQKLLLLKNKQNHLLNPLILHFDVSAMYPNIIISQRLQPAAVKTPQQCRECPWFDRAHECQRKLPWRRKVEMSPADKGEVLALQQSLATLLHGAADSSSSSSSSSSAAAAAAAAGDTDAESEANDVESGEEEEKDEKKNKNNSKGTFKSWHELTEKQKHEILIKAVKKYSQRAHKKTKIVKELDEESIVCQRENPFYVETVKAFRDRRYIFKKRLKEAQNKLQQLQQQNGPFQAKKEAADAVLLNDSLQLAHKCILNSFYGYVKRPAARWYSIQIGAIVTKMGADIIQTAK</sequence>
<dbReference type="InterPro" id="IPR006172">
    <property type="entry name" value="DNA-dir_DNA_pol_B"/>
</dbReference>
<comment type="function">
    <text evidence="5">DNA polymerase II participates in chromosomal DNA replication.</text>
</comment>
<evidence type="ECO:0000256" key="3">
    <source>
        <dbReference type="ARBA" id="ARBA00022695"/>
    </source>
</evidence>
<dbReference type="SUPFAM" id="SSF53098">
    <property type="entry name" value="Ribonuclease H-like"/>
    <property type="match status" value="1"/>
</dbReference>
<keyword evidence="5" id="KW-0408">Iron</keyword>
<dbReference type="Gene3D" id="3.30.420.10">
    <property type="entry name" value="Ribonuclease H-like superfamily/Ribonuclease H"/>
    <property type="match status" value="1"/>
</dbReference>
<dbReference type="GO" id="GO:0006272">
    <property type="term" value="P:leading strand elongation"/>
    <property type="evidence" value="ECO:0007669"/>
    <property type="project" value="TreeGrafter"/>
</dbReference>
<dbReference type="Pfam" id="PF03104">
    <property type="entry name" value="DNA_pol_B_exo1"/>
    <property type="match status" value="1"/>
</dbReference>
<comment type="catalytic activity">
    <reaction evidence="5">
        <text>DNA(n) + a 2'-deoxyribonucleoside 5'-triphosphate = DNA(n+1) + diphosphate</text>
        <dbReference type="Rhea" id="RHEA:22508"/>
        <dbReference type="Rhea" id="RHEA-COMP:17339"/>
        <dbReference type="Rhea" id="RHEA-COMP:17340"/>
        <dbReference type="ChEBI" id="CHEBI:33019"/>
        <dbReference type="ChEBI" id="CHEBI:61560"/>
        <dbReference type="ChEBI" id="CHEBI:173112"/>
        <dbReference type="EC" id="2.7.7.7"/>
    </reaction>
</comment>
<dbReference type="GO" id="GO:0000278">
    <property type="term" value="P:mitotic cell cycle"/>
    <property type="evidence" value="ECO:0007669"/>
    <property type="project" value="TreeGrafter"/>
</dbReference>
<dbReference type="InterPro" id="IPR036397">
    <property type="entry name" value="RNaseH_sf"/>
</dbReference>
<dbReference type="Proteomes" id="UP000030747">
    <property type="component" value="Unassembled WGS sequence"/>
</dbReference>
<dbReference type="InterPro" id="IPR006133">
    <property type="entry name" value="DNA-dir_DNA_pol_B_exonuc"/>
</dbReference>
<evidence type="ECO:0000313" key="9">
    <source>
        <dbReference type="EMBL" id="CDJ39092.1"/>
    </source>
</evidence>
<dbReference type="OrthoDB" id="10060449at2759"/>
<protein>
    <recommendedName>
        <fullName evidence="5">DNA polymerase epsilon catalytic subunit</fullName>
        <ecNumber evidence="5">2.7.7.7</ecNumber>
    </recommendedName>
</protein>
<dbReference type="GeneID" id="25249286"/>
<organism evidence="9 10">
    <name type="scientific">Eimeria tenella</name>
    <name type="common">Coccidian parasite</name>
    <dbReference type="NCBI Taxonomy" id="5802"/>
    <lineage>
        <taxon>Eukaryota</taxon>
        <taxon>Sar</taxon>
        <taxon>Alveolata</taxon>
        <taxon>Apicomplexa</taxon>
        <taxon>Conoidasida</taxon>
        <taxon>Coccidia</taxon>
        <taxon>Eucoccidiorida</taxon>
        <taxon>Eimeriorina</taxon>
        <taxon>Eimeriidae</taxon>
        <taxon>Eimeria</taxon>
    </lineage>
</organism>
<dbReference type="SMART" id="SM00486">
    <property type="entry name" value="POLBc"/>
    <property type="match status" value="1"/>
</dbReference>
<dbReference type="PANTHER" id="PTHR10670">
    <property type="entry name" value="DNA POLYMERASE EPSILON CATALYTIC SUBUNIT A"/>
    <property type="match status" value="1"/>
</dbReference>
<feature type="coiled-coil region" evidence="6">
    <location>
        <begin position="801"/>
        <end position="870"/>
    </location>
</feature>
<proteinExistence type="inferred from homology"/>
<dbReference type="InterPro" id="IPR029703">
    <property type="entry name" value="POL2"/>
</dbReference>
<keyword evidence="5" id="KW-0479">Metal-binding</keyword>
<dbReference type="PANTHER" id="PTHR10670:SF0">
    <property type="entry name" value="DNA POLYMERASE EPSILON CATALYTIC SUBUNIT A"/>
    <property type="match status" value="1"/>
</dbReference>
<dbReference type="GO" id="GO:0003677">
    <property type="term" value="F:DNA binding"/>
    <property type="evidence" value="ECO:0007669"/>
    <property type="project" value="UniProtKB-KW"/>
</dbReference>
<feature type="domain" description="DNA-directed DNA polymerase family B exonuclease" evidence="8">
    <location>
        <begin position="238"/>
        <end position="451"/>
    </location>
</feature>